<reference evidence="2" key="1">
    <citation type="submission" date="2020-05" db="EMBL/GenBank/DDBJ databases">
        <title>The draft genome sequence of Maribacter sp. ANRC-HE7.</title>
        <authorList>
            <person name="Mu L."/>
        </authorList>
    </citation>
    <scope>NUCLEOTIDE SEQUENCE</scope>
    <source>
        <strain evidence="2">ANRC-HE7</strain>
    </source>
</reference>
<dbReference type="Proteomes" id="UP001166021">
    <property type="component" value="Unassembled WGS sequence"/>
</dbReference>
<organism evidence="2 3">
    <name type="scientific">Maribacter aquimaris</name>
    <dbReference type="NCBI Taxonomy" id="2737171"/>
    <lineage>
        <taxon>Bacteria</taxon>
        <taxon>Pseudomonadati</taxon>
        <taxon>Bacteroidota</taxon>
        <taxon>Flavobacteriia</taxon>
        <taxon>Flavobacteriales</taxon>
        <taxon>Flavobacteriaceae</taxon>
        <taxon>Maribacter</taxon>
    </lineage>
</organism>
<feature type="chain" id="PRO_5046068869" description="Membrane metalloprotease" evidence="1">
    <location>
        <begin position="24"/>
        <end position="277"/>
    </location>
</feature>
<keyword evidence="3" id="KW-1185">Reference proteome</keyword>
<comment type="caution">
    <text evidence="2">The sequence shown here is derived from an EMBL/GenBank/DDBJ whole genome shotgun (WGS) entry which is preliminary data.</text>
</comment>
<keyword evidence="1" id="KW-0732">Signal</keyword>
<evidence type="ECO:0000313" key="3">
    <source>
        <dbReference type="Proteomes" id="UP001166021"/>
    </source>
</evidence>
<evidence type="ECO:0008006" key="4">
    <source>
        <dbReference type="Google" id="ProtNLM"/>
    </source>
</evidence>
<proteinExistence type="predicted"/>
<name>A0ABR7UZV6_9FLAO</name>
<evidence type="ECO:0000313" key="2">
    <source>
        <dbReference type="EMBL" id="MBD0778119.1"/>
    </source>
</evidence>
<gene>
    <name evidence="2" type="ORF">HPE56_09970</name>
</gene>
<sequence>MSNRFWIVLILFLVLAGSCSKDANDSTDQNKIDNSANYKTSGSSANDILSNNTFDKLRIQIAYVKTDDQDYRPTTNAMTDFVAFLKEHSHKEDIELIYTELPSPDEETLSLEEIDDLEKENRTVYNDGKTLGIYIYFTDAPSEDDDEEEDLVTLGAVYWNTSMVIYEETIRNLANKSFAVDIDDVETATLNHEFGHLMGLVNLGTEPVNDHEGTTTDDDDNEIGDNHCTEEGCLMRAELQFGPSMKKMLEKRTSKGLVSIPDLGTECLLDLQANGGR</sequence>
<dbReference type="RefSeq" id="WP_188243629.1">
    <property type="nucleotide sequence ID" value="NZ_JABTCF010000005.1"/>
</dbReference>
<feature type="signal peptide" evidence="1">
    <location>
        <begin position="1"/>
        <end position="23"/>
    </location>
</feature>
<dbReference type="EMBL" id="JABTCF010000005">
    <property type="protein sequence ID" value="MBD0778119.1"/>
    <property type="molecule type" value="Genomic_DNA"/>
</dbReference>
<dbReference type="PROSITE" id="PS51257">
    <property type="entry name" value="PROKAR_LIPOPROTEIN"/>
    <property type="match status" value="1"/>
</dbReference>
<evidence type="ECO:0000256" key="1">
    <source>
        <dbReference type="SAM" id="SignalP"/>
    </source>
</evidence>
<protein>
    <recommendedName>
        <fullName evidence="4">Membrane metalloprotease</fullName>
    </recommendedName>
</protein>
<accession>A0ABR7UZV6</accession>